<dbReference type="EMBL" id="CP138204">
    <property type="protein sequence ID" value="WPC75916.1"/>
    <property type="molecule type" value="Genomic_DNA"/>
</dbReference>
<evidence type="ECO:0000313" key="1">
    <source>
        <dbReference type="EMBL" id="WPC75916.1"/>
    </source>
</evidence>
<sequence length="332" mass="37825">MFEHLLKELKHMKTVSIPIDVDSKGYIDKQCPSESCEFKFKVNQEDWKNICKDEAIWCPLCGHEAPSNQWYTKEQVDHSVNEAKTVLNGIIHNAMREDAKEFNRRQSKNSFISMSLKVTGGKQRTVALPAKAAEEMQLEIQCESCKTRFAVIGSAYFCPACGHNSVKQTFFDSLRKISAKTDNLKIVREALENAVGKDEAELTCRSLIETCVSDGVVAFQKLCEGLYEPYGKPPFNAFQRLEQSEELWNKIFDESYSDWLTTKELCELKVLYQKRHLLAHNEGIVDEKYIIKSGDSGYKAGQRLVITISDIDLLVQYLRVLASKLLEKCVNA</sequence>
<reference evidence="1 2" key="1">
    <citation type="submission" date="2023-11" db="EMBL/GenBank/DDBJ databases">
        <title>Plant-associative lifestyle of Vibrio porteresiae and its evolutionary dynamics.</title>
        <authorList>
            <person name="Rameshkumar N."/>
            <person name="Kirti K."/>
        </authorList>
    </citation>
    <scope>NUCLEOTIDE SEQUENCE [LARGE SCALE GENOMIC DNA]</scope>
    <source>
        <strain evidence="1 2">MSSRF30</strain>
    </source>
</reference>
<protein>
    <recommendedName>
        <fullName evidence="3">RiboL-PSP-HEPN domain-containing protein</fullName>
    </recommendedName>
</protein>
<keyword evidence="2" id="KW-1185">Reference proteome</keyword>
<dbReference type="RefSeq" id="WP_261897885.1">
    <property type="nucleotide sequence ID" value="NZ_AP024896.1"/>
</dbReference>
<proteinExistence type="predicted"/>
<name>A0ABZ0QKG8_9VIBR</name>
<evidence type="ECO:0008006" key="3">
    <source>
        <dbReference type="Google" id="ProtNLM"/>
    </source>
</evidence>
<accession>A0ABZ0QKG8</accession>
<evidence type="ECO:0000313" key="2">
    <source>
        <dbReference type="Proteomes" id="UP001304071"/>
    </source>
</evidence>
<dbReference type="Proteomes" id="UP001304071">
    <property type="component" value="Chromosome 2"/>
</dbReference>
<gene>
    <name evidence="1" type="ORF">R8Z52_23670</name>
</gene>
<organism evidence="1 2">
    <name type="scientific">Vibrio porteresiae DSM 19223</name>
    <dbReference type="NCBI Taxonomy" id="1123496"/>
    <lineage>
        <taxon>Bacteria</taxon>
        <taxon>Pseudomonadati</taxon>
        <taxon>Pseudomonadota</taxon>
        <taxon>Gammaproteobacteria</taxon>
        <taxon>Vibrionales</taxon>
        <taxon>Vibrionaceae</taxon>
        <taxon>Vibrio</taxon>
    </lineage>
</organism>